<dbReference type="GO" id="GO:0000978">
    <property type="term" value="F:RNA polymerase II cis-regulatory region sequence-specific DNA binding"/>
    <property type="evidence" value="ECO:0007669"/>
    <property type="project" value="TreeGrafter"/>
</dbReference>
<dbReference type="AlphaFoldDB" id="A0AAW1JXW2"/>
<evidence type="ECO:0000259" key="8">
    <source>
        <dbReference type="PROSITE" id="PS50888"/>
    </source>
</evidence>
<evidence type="ECO:0000256" key="5">
    <source>
        <dbReference type="ARBA" id="ARBA00023242"/>
    </source>
</evidence>
<comment type="caution">
    <text evidence="9">The sequence shown here is derived from an EMBL/GenBank/DDBJ whole genome shotgun (WGS) entry which is preliminary data.</text>
</comment>
<proteinExistence type="predicted"/>
<dbReference type="GO" id="GO:0000981">
    <property type="term" value="F:DNA-binding transcription factor activity, RNA polymerase II-specific"/>
    <property type="evidence" value="ECO:0007669"/>
    <property type="project" value="TreeGrafter"/>
</dbReference>
<dbReference type="PANTHER" id="PTHR15741:SF37">
    <property type="entry name" value="LD38259P"/>
    <property type="match status" value="1"/>
</dbReference>
<feature type="compositionally biased region" description="Low complexity" evidence="7">
    <location>
        <begin position="200"/>
        <end position="215"/>
    </location>
</feature>
<dbReference type="Gene3D" id="4.10.280.10">
    <property type="entry name" value="Helix-loop-helix DNA-binding domain"/>
    <property type="match status" value="1"/>
</dbReference>
<dbReference type="Pfam" id="PF00010">
    <property type="entry name" value="HLH"/>
    <property type="match status" value="1"/>
</dbReference>
<feature type="compositionally biased region" description="Polar residues" evidence="7">
    <location>
        <begin position="189"/>
        <end position="199"/>
    </location>
</feature>
<feature type="domain" description="BHLH" evidence="8">
    <location>
        <begin position="226"/>
        <end position="280"/>
    </location>
</feature>
<organism evidence="9 10">
    <name type="scientific">Popillia japonica</name>
    <name type="common">Japanese beetle</name>
    <dbReference type="NCBI Taxonomy" id="7064"/>
    <lineage>
        <taxon>Eukaryota</taxon>
        <taxon>Metazoa</taxon>
        <taxon>Ecdysozoa</taxon>
        <taxon>Arthropoda</taxon>
        <taxon>Hexapoda</taxon>
        <taxon>Insecta</taxon>
        <taxon>Pterygota</taxon>
        <taxon>Neoptera</taxon>
        <taxon>Endopterygota</taxon>
        <taxon>Coleoptera</taxon>
        <taxon>Polyphaga</taxon>
        <taxon>Scarabaeiformia</taxon>
        <taxon>Scarabaeidae</taxon>
        <taxon>Rutelinae</taxon>
        <taxon>Popillia</taxon>
    </lineage>
</organism>
<dbReference type="FunFam" id="4.10.280.10:FF:000094">
    <property type="entry name" value="Blast:Carbohydrate-responsive element-binding protein"/>
    <property type="match status" value="1"/>
</dbReference>
<feature type="region of interest" description="Disordered" evidence="7">
    <location>
        <begin position="188"/>
        <end position="237"/>
    </location>
</feature>
<dbReference type="InterPro" id="IPR036638">
    <property type="entry name" value="HLH_DNA-bd_sf"/>
</dbReference>
<gene>
    <name evidence="9" type="ORF">QE152_g26652</name>
</gene>
<keyword evidence="3 9" id="KW-0238">DNA-binding</keyword>
<evidence type="ECO:0000256" key="4">
    <source>
        <dbReference type="ARBA" id="ARBA00023163"/>
    </source>
</evidence>
<keyword evidence="6" id="KW-0175">Coiled coil</keyword>
<dbReference type="InterPro" id="IPR011598">
    <property type="entry name" value="bHLH_dom"/>
</dbReference>
<comment type="subcellular location">
    <subcellularLocation>
        <location evidence="1">Nucleus</location>
    </subcellularLocation>
</comment>
<feature type="compositionally biased region" description="Polar residues" evidence="7">
    <location>
        <begin position="54"/>
        <end position="69"/>
    </location>
</feature>
<dbReference type="CDD" id="cd11405">
    <property type="entry name" value="bHLHzip_MLXIP_like"/>
    <property type="match status" value="1"/>
</dbReference>
<keyword evidence="2" id="KW-0805">Transcription regulation</keyword>
<dbReference type="Proteomes" id="UP001458880">
    <property type="component" value="Unassembled WGS sequence"/>
</dbReference>
<sequence>MNCISVDNQDEYKLLQNTKTNQQSSQNFRGTPQVSSTKYASQMAESYKLPPGSHVSSHGTSMITNQQAKPQLKDDKSSNKTRNSNRGRRSRSNTREPLKRPPLQTAVSDPSLITPVNSMILSQLLTNDSDSVYQRHTQSLSSTQDSNIRCKEETTQTLCILPHTLQTGAVIISPVNVNSVQKTDVLLPSTLTPTSPHVETSSQSLSSPTSPQGSTESPSRDPAQKEQRRSHIHAEQKRRYNIKNGFDMIHSLIPHLNQNPNAKLSKAAMLQKSAEYIMQLRTERDQLKDEMDSLRQQIENLNTSISNCQSLLPATGAPVSRKREIKMQEMFDEYVSNCQSLLPATGAPVSRKREIKMQEMFDEYVRTRTMENWKFWIFSLLFKPLLGSFNNFVSTANLTELYRTTCQWAEQHCTLGDLRPVVFNSLKYLCTKTDILTNPDQLPEEAKKQVISGPNLPNEL</sequence>
<feature type="compositionally biased region" description="Basic and acidic residues" evidence="7">
    <location>
        <begin position="218"/>
        <end position="237"/>
    </location>
</feature>
<feature type="coiled-coil region" evidence="6">
    <location>
        <begin position="270"/>
        <end position="311"/>
    </location>
</feature>
<feature type="compositionally biased region" description="Polar residues" evidence="7">
    <location>
        <begin position="28"/>
        <end position="44"/>
    </location>
</feature>
<dbReference type="SMART" id="SM00353">
    <property type="entry name" value="HLH"/>
    <property type="match status" value="1"/>
</dbReference>
<feature type="region of interest" description="Disordered" evidence="7">
    <location>
        <begin position="18"/>
        <end position="111"/>
    </location>
</feature>
<dbReference type="PANTHER" id="PTHR15741">
    <property type="entry name" value="BASIC HELIX-LOOP-HELIX ZIP TRANSCRIPTION FACTOR"/>
    <property type="match status" value="1"/>
</dbReference>
<dbReference type="GO" id="GO:0005634">
    <property type="term" value="C:nucleus"/>
    <property type="evidence" value="ECO:0007669"/>
    <property type="project" value="UniProtKB-SubCell"/>
</dbReference>
<evidence type="ECO:0000256" key="3">
    <source>
        <dbReference type="ARBA" id="ARBA00023125"/>
    </source>
</evidence>
<reference evidence="9 10" key="1">
    <citation type="journal article" date="2024" name="BMC Genomics">
        <title>De novo assembly and annotation of Popillia japonica's genome with initial clues to its potential as an invasive pest.</title>
        <authorList>
            <person name="Cucini C."/>
            <person name="Boschi S."/>
            <person name="Funari R."/>
            <person name="Cardaioli E."/>
            <person name="Iannotti N."/>
            <person name="Marturano G."/>
            <person name="Paoli F."/>
            <person name="Bruttini M."/>
            <person name="Carapelli A."/>
            <person name="Frati F."/>
            <person name="Nardi F."/>
        </authorList>
    </citation>
    <scope>NUCLEOTIDE SEQUENCE [LARGE SCALE GENOMIC DNA]</scope>
    <source>
        <strain evidence="9">DMR45628</strain>
    </source>
</reference>
<dbReference type="InterPro" id="IPR052207">
    <property type="entry name" value="Max-like/E-box_TFs"/>
</dbReference>
<evidence type="ECO:0000256" key="7">
    <source>
        <dbReference type="SAM" id="MobiDB-lite"/>
    </source>
</evidence>
<dbReference type="SUPFAM" id="SSF47459">
    <property type="entry name" value="HLH, helix-loop-helix DNA-binding domain"/>
    <property type="match status" value="1"/>
</dbReference>
<keyword evidence="5" id="KW-0539">Nucleus</keyword>
<dbReference type="PROSITE" id="PS50888">
    <property type="entry name" value="BHLH"/>
    <property type="match status" value="1"/>
</dbReference>
<feature type="compositionally biased region" description="Low complexity" evidence="7">
    <location>
        <begin position="18"/>
        <end position="27"/>
    </location>
</feature>
<protein>
    <submittedName>
        <fullName evidence="9">Helix-loop-helix DNA-binding domain</fullName>
    </submittedName>
</protein>
<evidence type="ECO:0000313" key="10">
    <source>
        <dbReference type="Proteomes" id="UP001458880"/>
    </source>
</evidence>
<dbReference type="EMBL" id="JASPKY010000310">
    <property type="protein sequence ID" value="KAK9709412.1"/>
    <property type="molecule type" value="Genomic_DNA"/>
</dbReference>
<accession>A0AAW1JXW2</accession>
<evidence type="ECO:0000256" key="6">
    <source>
        <dbReference type="SAM" id="Coils"/>
    </source>
</evidence>
<evidence type="ECO:0000256" key="2">
    <source>
        <dbReference type="ARBA" id="ARBA00023015"/>
    </source>
</evidence>
<name>A0AAW1JXW2_POPJA</name>
<evidence type="ECO:0000256" key="1">
    <source>
        <dbReference type="ARBA" id="ARBA00004123"/>
    </source>
</evidence>
<keyword evidence="10" id="KW-1185">Reference proteome</keyword>
<keyword evidence="4" id="KW-0804">Transcription</keyword>
<evidence type="ECO:0000313" key="9">
    <source>
        <dbReference type="EMBL" id="KAK9709412.1"/>
    </source>
</evidence>
<feature type="compositionally biased region" description="Basic residues" evidence="7">
    <location>
        <begin position="83"/>
        <end position="92"/>
    </location>
</feature>
<dbReference type="GO" id="GO:0046983">
    <property type="term" value="F:protein dimerization activity"/>
    <property type="evidence" value="ECO:0007669"/>
    <property type="project" value="InterPro"/>
</dbReference>